<dbReference type="Gene3D" id="3.10.520.10">
    <property type="entry name" value="ApbE-like domains"/>
    <property type="match status" value="1"/>
</dbReference>
<evidence type="ECO:0000256" key="11">
    <source>
        <dbReference type="RuleBase" id="RU363002"/>
    </source>
</evidence>
<dbReference type="InterPro" id="IPR024932">
    <property type="entry name" value="ApbE"/>
</dbReference>
<sequence>MTSRTSLISLMLVLLVGCRASTPEHQLSIRHADSVWQIAYETHSDELAQATLEPVLQNQISSLYAHYSLDGANSWVHQFNRVTHTEQFEVANEFSAVLRMVKVISDSAQGCFDISFKNQSTMRTKLDAEAFSSDNEHTAHHDKERFLAYGSFARKLDPTVKINLSSLFDSIASESIADFLIGKGIYNFRVSSGQVEIVSGKYKKNNISHTPHLPNAYTEARKLTQGNFDQLAAAKSTRYEHNQYASVGSPDKLKYAHQPAITVYHDNAIRAQVWAHALACLSEESRQLVAKGNNIQVVLEETQKQG</sequence>
<keyword evidence="11" id="KW-0997">Cell inner membrane</keyword>
<dbReference type="InterPro" id="IPR003374">
    <property type="entry name" value="ApbE-like_sf"/>
</dbReference>
<gene>
    <name evidence="12" type="ORF">OPS25_05535</name>
</gene>
<dbReference type="Proteomes" id="UP001142810">
    <property type="component" value="Unassembled WGS sequence"/>
</dbReference>
<keyword evidence="11" id="KW-1003">Cell membrane</keyword>
<evidence type="ECO:0000256" key="2">
    <source>
        <dbReference type="ARBA" id="ARBA00008282"/>
    </source>
</evidence>
<protein>
    <recommendedName>
        <fullName evidence="4 11">FAD:protein FMN transferase</fullName>
        <ecNumber evidence="3 11">2.7.1.180</ecNumber>
    </recommendedName>
</protein>
<dbReference type="EMBL" id="JAPFRD010000005">
    <property type="protein sequence ID" value="MCW8107955.1"/>
    <property type="molecule type" value="Genomic_DNA"/>
</dbReference>
<keyword evidence="11" id="KW-0472">Membrane</keyword>
<keyword evidence="7 11" id="KW-0479">Metal-binding</keyword>
<reference evidence="12" key="1">
    <citation type="submission" date="2022-11" db="EMBL/GenBank/DDBJ databases">
        <title>Alteromonas sp. nov., isolated from sea water of the Qingdao.</title>
        <authorList>
            <person name="Wang Q."/>
        </authorList>
    </citation>
    <scope>NUCLEOTIDE SEQUENCE</scope>
    <source>
        <strain evidence="12">ASW11-7</strain>
    </source>
</reference>
<name>A0ABT3P5Z0_9ALTE</name>
<evidence type="ECO:0000313" key="12">
    <source>
        <dbReference type="EMBL" id="MCW8107955.1"/>
    </source>
</evidence>
<comment type="caution">
    <text evidence="12">The sequence shown here is derived from an EMBL/GenBank/DDBJ whole genome shotgun (WGS) entry which is preliminary data.</text>
</comment>
<comment type="similarity">
    <text evidence="2 11">Belongs to the ApbE family.</text>
</comment>
<proteinExistence type="inferred from homology"/>
<evidence type="ECO:0000256" key="9">
    <source>
        <dbReference type="ARBA" id="ARBA00022842"/>
    </source>
</evidence>
<comment type="catalytic activity">
    <reaction evidence="10 11">
        <text>L-threonyl-[protein] + FAD = FMN-L-threonyl-[protein] + AMP + H(+)</text>
        <dbReference type="Rhea" id="RHEA:36847"/>
        <dbReference type="Rhea" id="RHEA-COMP:11060"/>
        <dbReference type="Rhea" id="RHEA-COMP:11061"/>
        <dbReference type="ChEBI" id="CHEBI:15378"/>
        <dbReference type="ChEBI" id="CHEBI:30013"/>
        <dbReference type="ChEBI" id="CHEBI:57692"/>
        <dbReference type="ChEBI" id="CHEBI:74257"/>
        <dbReference type="ChEBI" id="CHEBI:456215"/>
        <dbReference type="EC" id="2.7.1.180"/>
    </reaction>
</comment>
<dbReference type="EC" id="2.7.1.180" evidence="3 11"/>
<keyword evidence="5 11" id="KW-0285">Flavoprotein</keyword>
<evidence type="ECO:0000256" key="10">
    <source>
        <dbReference type="ARBA" id="ARBA00048540"/>
    </source>
</evidence>
<keyword evidence="13" id="KW-1185">Reference proteome</keyword>
<evidence type="ECO:0000256" key="8">
    <source>
        <dbReference type="ARBA" id="ARBA00022827"/>
    </source>
</evidence>
<keyword evidence="8 11" id="KW-0274">FAD</keyword>
<evidence type="ECO:0000256" key="3">
    <source>
        <dbReference type="ARBA" id="ARBA00011955"/>
    </source>
</evidence>
<evidence type="ECO:0000256" key="1">
    <source>
        <dbReference type="ARBA" id="ARBA00001946"/>
    </source>
</evidence>
<dbReference type="PANTHER" id="PTHR30040">
    <property type="entry name" value="THIAMINE BIOSYNTHESIS LIPOPROTEIN APBE"/>
    <property type="match status" value="1"/>
</dbReference>
<comment type="function">
    <text evidence="11">Flavin transferase that catalyzes the transfer of the FMN moiety of FAD and its covalent binding to the hydroxyl group of a threonine residue in a target flavoprotein.</text>
</comment>
<dbReference type="SUPFAM" id="SSF143631">
    <property type="entry name" value="ApbE-like"/>
    <property type="match status" value="1"/>
</dbReference>
<evidence type="ECO:0000256" key="7">
    <source>
        <dbReference type="ARBA" id="ARBA00022723"/>
    </source>
</evidence>
<dbReference type="Pfam" id="PF02424">
    <property type="entry name" value="ApbE"/>
    <property type="match status" value="1"/>
</dbReference>
<dbReference type="PROSITE" id="PS51257">
    <property type="entry name" value="PROKAR_LIPOPROTEIN"/>
    <property type="match status" value="1"/>
</dbReference>
<keyword evidence="6 11" id="KW-0808">Transferase</keyword>
<dbReference type="GO" id="GO:0016740">
    <property type="term" value="F:transferase activity"/>
    <property type="evidence" value="ECO:0007669"/>
    <property type="project" value="UniProtKB-KW"/>
</dbReference>
<organism evidence="12 13">
    <name type="scientific">Alteromonas aquimaris</name>
    <dbReference type="NCBI Taxonomy" id="2998417"/>
    <lineage>
        <taxon>Bacteria</taxon>
        <taxon>Pseudomonadati</taxon>
        <taxon>Pseudomonadota</taxon>
        <taxon>Gammaproteobacteria</taxon>
        <taxon>Alteromonadales</taxon>
        <taxon>Alteromonadaceae</taxon>
        <taxon>Alteromonas/Salinimonas group</taxon>
        <taxon>Alteromonas</taxon>
    </lineage>
</organism>
<evidence type="ECO:0000256" key="4">
    <source>
        <dbReference type="ARBA" id="ARBA00016337"/>
    </source>
</evidence>
<keyword evidence="9 11" id="KW-0460">Magnesium</keyword>
<keyword evidence="11" id="KW-0449">Lipoprotein</keyword>
<comment type="cofactor">
    <cofactor evidence="1 11">
        <name>Mg(2+)</name>
        <dbReference type="ChEBI" id="CHEBI:18420"/>
    </cofactor>
</comment>
<evidence type="ECO:0000313" key="13">
    <source>
        <dbReference type="Proteomes" id="UP001142810"/>
    </source>
</evidence>
<dbReference type="RefSeq" id="WP_265616640.1">
    <property type="nucleotide sequence ID" value="NZ_JAPFRD010000005.1"/>
</dbReference>
<evidence type="ECO:0000256" key="5">
    <source>
        <dbReference type="ARBA" id="ARBA00022630"/>
    </source>
</evidence>
<comment type="subcellular location">
    <subcellularLocation>
        <location evidence="11">Cell inner membrane</location>
        <topology evidence="11">Lipid-anchor</topology>
        <orientation evidence="11">Periplasmic side</orientation>
    </subcellularLocation>
</comment>
<dbReference type="PANTHER" id="PTHR30040:SF2">
    <property type="entry name" value="FAD:PROTEIN FMN TRANSFERASE"/>
    <property type="match status" value="1"/>
</dbReference>
<accession>A0ABT3P5Z0</accession>
<evidence type="ECO:0000256" key="6">
    <source>
        <dbReference type="ARBA" id="ARBA00022679"/>
    </source>
</evidence>